<evidence type="ECO:0000259" key="1">
    <source>
        <dbReference type="Pfam" id="PF25642"/>
    </source>
</evidence>
<organism evidence="2 3">
    <name type="scientific">Acinetobacter schindleri</name>
    <dbReference type="NCBI Taxonomy" id="108981"/>
    <lineage>
        <taxon>Bacteria</taxon>
        <taxon>Pseudomonadati</taxon>
        <taxon>Pseudomonadota</taxon>
        <taxon>Gammaproteobacteria</taxon>
        <taxon>Moraxellales</taxon>
        <taxon>Moraxellaceae</taxon>
        <taxon>Acinetobacter</taxon>
    </lineage>
</organism>
<dbReference type="AlphaFoldDB" id="A0A1P8PIU5"/>
<protein>
    <recommendedName>
        <fullName evidence="1">DUF7944 domain-containing protein</fullName>
    </recommendedName>
</protein>
<dbReference type="RefSeq" id="WP_004810468.1">
    <property type="nucleotide sequence ID" value="NZ_BCMD01000016.1"/>
</dbReference>
<evidence type="ECO:0000313" key="2">
    <source>
        <dbReference type="EMBL" id="QIC67656.1"/>
    </source>
</evidence>
<dbReference type="Proteomes" id="UP000503505">
    <property type="component" value="Chromosome"/>
</dbReference>
<accession>A0A1P8PIU5</accession>
<reference evidence="2 3" key="1">
    <citation type="submission" date="2019-09" db="EMBL/GenBank/DDBJ databases">
        <title>Non-baumannii Acinetobacter spp. carrying blaNDM-1 isolated in China.</title>
        <authorList>
            <person name="Cui C."/>
            <person name="Chen C."/>
            <person name="Sun J."/>
            <person name="Liu Y."/>
        </authorList>
    </citation>
    <scope>NUCLEOTIDE SEQUENCE [LARGE SCALE GENOMIC DNA]</scope>
    <source>
        <strain evidence="2 3">HZE23-1</strain>
    </source>
</reference>
<proteinExistence type="predicted"/>
<sequence>MKNLFIKAFGIFTLSTFSILTTQSFAADTNIEVTPIQEVTQHELAAIYVLSEICPGMVKDQNKFKAGYSQLVSEYMPGQKNPVEALNQLSKNTKFQPILKEAQQDAQKAGQQKNQAICTELTTYSKS</sequence>
<dbReference type="KEGG" id="asj:AsACE_CH01015"/>
<dbReference type="InterPro" id="IPR057704">
    <property type="entry name" value="DUF7944"/>
</dbReference>
<dbReference type="GeneID" id="58163570"/>
<name>A0A1P8PIU5_9GAMM</name>
<gene>
    <name evidence="2" type="ORF">FSC10_09865</name>
</gene>
<dbReference type="EMBL" id="CP044463">
    <property type="protein sequence ID" value="QIC67656.1"/>
    <property type="molecule type" value="Genomic_DNA"/>
</dbReference>
<feature type="domain" description="DUF7944" evidence="1">
    <location>
        <begin position="40"/>
        <end position="121"/>
    </location>
</feature>
<evidence type="ECO:0000313" key="3">
    <source>
        <dbReference type="Proteomes" id="UP000503505"/>
    </source>
</evidence>
<dbReference type="Pfam" id="PF25642">
    <property type="entry name" value="DUF7944"/>
    <property type="match status" value="1"/>
</dbReference>
<dbReference type="NCBIfam" id="NF047330">
    <property type="entry name" value="MCR_0457_fam"/>
    <property type="match status" value="1"/>
</dbReference>